<organism evidence="3 4">
    <name type="scientific">Stella humosa</name>
    <dbReference type="NCBI Taxonomy" id="94"/>
    <lineage>
        <taxon>Bacteria</taxon>
        <taxon>Pseudomonadati</taxon>
        <taxon>Pseudomonadota</taxon>
        <taxon>Alphaproteobacteria</taxon>
        <taxon>Rhodospirillales</taxon>
        <taxon>Stellaceae</taxon>
        <taxon>Stella</taxon>
    </lineage>
</organism>
<dbReference type="SUPFAM" id="SSF55073">
    <property type="entry name" value="Nucleotide cyclase"/>
    <property type="match status" value="1"/>
</dbReference>
<comment type="caution">
    <text evidence="3">The sequence shown here is derived from an EMBL/GenBank/DDBJ whole genome shotgun (WGS) entry which is preliminary data.</text>
</comment>
<dbReference type="InterPro" id="IPR029787">
    <property type="entry name" value="Nucleotide_cyclase"/>
</dbReference>
<dbReference type="InterPro" id="IPR001633">
    <property type="entry name" value="EAL_dom"/>
</dbReference>
<dbReference type="Gene3D" id="3.30.70.270">
    <property type="match status" value="1"/>
</dbReference>
<feature type="domain" description="GGDEF" evidence="2">
    <location>
        <begin position="563"/>
        <end position="696"/>
    </location>
</feature>
<dbReference type="SMART" id="SM00065">
    <property type="entry name" value="GAF"/>
    <property type="match status" value="2"/>
</dbReference>
<dbReference type="OrthoDB" id="9793210at2"/>
<dbReference type="Gene3D" id="3.20.20.450">
    <property type="entry name" value="EAL domain"/>
    <property type="match status" value="1"/>
</dbReference>
<accession>A0A3N1M8Q2</accession>
<dbReference type="InterPro" id="IPR029016">
    <property type="entry name" value="GAF-like_dom_sf"/>
</dbReference>
<dbReference type="Proteomes" id="UP000278222">
    <property type="component" value="Unassembled WGS sequence"/>
</dbReference>
<evidence type="ECO:0000313" key="3">
    <source>
        <dbReference type="EMBL" id="ROP99588.1"/>
    </source>
</evidence>
<evidence type="ECO:0000259" key="2">
    <source>
        <dbReference type="PROSITE" id="PS50887"/>
    </source>
</evidence>
<dbReference type="InterPro" id="IPR043128">
    <property type="entry name" value="Rev_trsase/Diguanyl_cyclase"/>
</dbReference>
<dbReference type="Pfam" id="PF00563">
    <property type="entry name" value="EAL"/>
    <property type="match status" value="1"/>
</dbReference>
<evidence type="ECO:0000313" key="4">
    <source>
        <dbReference type="Proteomes" id="UP000278222"/>
    </source>
</evidence>
<dbReference type="NCBIfam" id="TIGR00254">
    <property type="entry name" value="GGDEF"/>
    <property type="match status" value="1"/>
</dbReference>
<dbReference type="InterPro" id="IPR003018">
    <property type="entry name" value="GAF"/>
</dbReference>
<reference evidence="3 4" key="1">
    <citation type="submission" date="2018-11" db="EMBL/GenBank/DDBJ databases">
        <title>Genomic Encyclopedia of Type Strains, Phase IV (KMG-IV): sequencing the most valuable type-strain genomes for metagenomic binning, comparative biology and taxonomic classification.</title>
        <authorList>
            <person name="Goeker M."/>
        </authorList>
    </citation>
    <scope>NUCLEOTIDE SEQUENCE [LARGE SCALE GENOMIC DNA]</scope>
    <source>
        <strain evidence="3 4">DSM 5900</strain>
    </source>
</reference>
<dbReference type="Gene3D" id="3.30.450.40">
    <property type="match status" value="2"/>
</dbReference>
<dbReference type="EMBL" id="RJKX01000013">
    <property type="protein sequence ID" value="ROP99588.1"/>
    <property type="molecule type" value="Genomic_DNA"/>
</dbReference>
<dbReference type="CDD" id="cd01949">
    <property type="entry name" value="GGDEF"/>
    <property type="match status" value="1"/>
</dbReference>
<dbReference type="PROSITE" id="PS50883">
    <property type="entry name" value="EAL"/>
    <property type="match status" value="1"/>
</dbReference>
<dbReference type="InterPro" id="IPR035919">
    <property type="entry name" value="EAL_sf"/>
</dbReference>
<dbReference type="Pfam" id="PF13185">
    <property type="entry name" value="GAF_2"/>
    <property type="match status" value="2"/>
</dbReference>
<evidence type="ECO:0000259" key="1">
    <source>
        <dbReference type="PROSITE" id="PS50883"/>
    </source>
</evidence>
<dbReference type="GO" id="GO:0071111">
    <property type="term" value="F:cyclic-guanylate-specific phosphodiesterase activity"/>
    <property type="evidence" value="ECO:0007669"/>
    <property type="project" value="InterPro"/>
</dbReference>
<feature type="domain" description="EAL" evidence="1">
    <location>
        <begin position="705"/>
        <end position="962"/>
    </location>
</feature>
<sequence>MNAGPAMADDGRLSRLLVAQAALIAADGHAALMAELCRSACAVGDATWSVAVIHGNAGQAPDVGVPDVWLCGLAGEDAARLRQAFEGPDPFAGRPPGTAHLAVGDLPQVRQGALLVPLGGDGPHGWLVVADRKDGAGFDARDEILLQGVARLATALHRPILTRHRLQSEIAEEVEQRKRAQRRLDIQYAVAAVLADTTSLDEAAPSLLEAICVRLGFAFGILREVDRPYQVLRTVAVWHEPDPVVAAFAEGSRQQTFGPGAGMTGRAWQTGQPIWFEDGASAAEFRRGTDAERAGLHAAAAFPVFARGEVVGVLAFLARSARPPDADLMEMFATLGSQLGQFVERRRQEAEIGRLNRLYAVLSAVNRLLIKAPDRDHLFAGACRIAQEQGGFGFAGIGSYDPGSGRVTMVAGAGAGAEELSALPGGVLRDVPPNRRGEVGRAVLEGRAAFENDLTADPDLGGARRRVAIRQGYRSSAALPLTLDGQLFGVFVLFSRSNDFFSERTLALLQEVADDISFGLDYIRNRDRLAYLAHHDPLTGLPNRVLFEDRLGQALIKAGRGGSQVAVILIDIRRFRDVNNSLGRLAGDRLLQQLAERLRSAVQIPENLARLDAGQFATFLPDAGDALDIARRIETGFADVLSVPLPIGDQTLHLSGAVGVAVYPGDGTDVPTLLRNVEAALVNAKATGRRFLFYQPSFNARVADTLRMVGRLRLALERGEFALHYQPKVDAKDPTIRSVEALIRWRDAEKGFVPPVEFIPLLEESGLILDVGYWVIRQALTDRRAWRAAGRKPPRVAVNVSVVQFQAADFVDGVRRLLTEFGGPEAGGDGMLDIEITESLIMTDVVGTIAKLHELRRLGVDLAVDDFGTGHSSLAYLARLPIHALKIDRSFVRMMVEQSESMMIISTIIALGHGLDLKVVAEGVETEEQAKLLRLMRCDQLQGYYVARPMPAAKLAELLPTA</sequence>
<dbReference type="AlphaFoldDB" id="A0A3N1M8Q2"/>
<keyword evidence="4" id="KW-1185">Reference proteome</keyword>
<dbReference type="PANTHER" id="PTHR33121:SF70">
    <property type="entry name" value="SIGNALING PROTEIN YKOW"/>
    <property type="match status" value="1"/>
</dbReference>
<dbReference type="PANTHER" id="PTHR33121">
    <property type="entry name" value="CYCLIC DI-GMP PHOSPHODIESTERASE PDEF"/>
    <property type="match status" value="1"/>
</dbReference>
<dbReference type="PROSITE" id="PS50887">
    <property type="entry name" value="GGDEF"/>
    <property type="match status" value="1"/>
</dbReference>
<dbReference type="SMART" id="SM00052">
    <property type="entry name" value="EAL"/>
    <property type="match status" value="1"/>
</dbReference>
<dbReference type="Pfam" id="PF00990">
    <property type="entry name" value="GGDEF"/>
    <property type="match status" value="1"/>
</dbReference>
<dbReference type="RefSeq" id="WP_123688962.1">
    <property type="nucleotide sequence ID" value="NZ_AP019700.1"/>
</dbReference>
<dbReference type="SUPFAM" id="SSF55781">
    <property type="entry name" value="GAF domain-like"/>
    <property type="match status" value="2"/>
</dbReference>
<protein>
    <submittedName>
        <fullName evidence="3">Diguanylate cyclase (GGDEF)-like protein</fullName>
    </submittedName>
</protein>
<dbReference type="CDD" id="cd01948">
    <property type="entry name" value="EAL"/>
    <property type="match status" value="1"/>
</dbReference>
<dbReference type="InterPro" id="IPR050706">
    <property type="entry name" value="Cyclic-di-GMP_PDE-like"/>
</dbReference>
<dbReference type="InterPro" id="IPR000160">
    <property type="entry name" value="GGDEF_dom"/>
</dbReference>
<name>A0A3N1M8Q2_9PROT</name>
<dbReference type="SMART" id="SM00267">
    <property type="entry name" value="GGDEF"/>
    <property type="match status" value="1"/>
</dbReference>
<dbReference type="SUPFAM" id="SSF141868">
    <property type="entry name" value="EAL domain-like"/>
    <property type="match status" value="1"/>
</dbReference>
<proteinExistence type="predicted"/>
<gene>
    <name evidence="3" type="ORF">EDC65_1372</name>
</gene>